<dbReference type="EMBL" id="LFYR01001452">
    <property type="protein sequence ID" value="KMZ61674.1"/>
    <property type="molecule type" value="Genomic_DNA"/>
</dbReference>
<dbReference type="GO" id="GO:0046872">
    <property type="term" value="F:metal ion binding"/>
    <property type="evidence" value="ECO:0007669"/>
    <property type="project" value="UniProtKB-KW"/>
</dbReference>
<keyword evidence="12" id="KW-0469">Meiosis</keyword>
<dbReference type="GO" id="GO:0006281">
    <property type="term" value="P:DNA repair"/>
    <property type="evidence" value="ECO:0007669"/>
    <property type="project" value="UniProtKB-KW"/>
</dbReference>
<keyword evidence="6" id="KW-0227">DNA damage</keyword>
<proteinExistence type="predicted"/>
<evidence type="ECO:0000256" key="2">
    <source>
        <dbReference type="ARBA" id="ARBA00004123"/>
    </source>
</evidence>
<evidence type="ECO:0000256" key="3">
    <source>
        <dbReference type="ARBA" id="ARBA00022722"/>
    </source>
</evidence>
<keyword evidence="10" id="KW-0234">DNA repair</keyword>
<keyword evidence="11" id="KW-0539">Nucleus</keyword>
<dbReference type="GO" id="GO:0051321">
    <property type="term" value="P:meiotic cell cycle"/>
    <property type="evidence" value="ECO:0007669"/>
    <property type="project" value="UniProtKB-KW"/>
</dbReference>
<evidence type="ECO:0000313" key="14">
    <source>
        <dbReference type="EMBL" id="KMZ61674.1"/>
    </source>
</evidence>
<dbReference type="Gene3D" id="3.40.50.10130">
    <property type="match status" value="1"/>
</dbReference>
<evidence type="ECO:0000256" key="12">
    <source>
        <dbReference type="ARBA" id="ARBA00023254"/>
    </source>
</evidence>
<organism evidence="14 15">
    <name type="scientific">Zostera marina</name>
    <name type="common">Eelgrass</name>
    <dbReference type="NCBI Taxonomy" id="29655"/>
    <lineage>
        <taxon>Eukaryota</taxon>
        <taxon>Viridiplantae</taxon>
        <taxon>Streptophyta</taxon>
        <taxon>Embryophyta</taxon>
        <taxon>Tracheophyta</taxon>
        <taxon>Spermatophyta</taxon>
        <taxon>Magnoliopsida</taxon>
        <taxon>Liliopsida</taxon>
        <taxon>Zosteraceae</taxon>
        <taxon>Zostera</taxon>
    </lineage>
</organism>
<comment type="caution">
    <text evidence="14">The sequence shown here is derived from an EMBL/GenBank/DDBJ whole genome shotgun (WGS) entry which is preliminary data.</text>
</comment>
<name>A0A0K9NY61_ZOSMR</name>
<keyword evidence="8" id="KW-0460">Magnesium</keyword>
<dbReference type="Proteomes" id="UP000036987">
    <property type="component" value="Unassembled WGS sequence"/>
</dbReference>
<evidence type="ECO:0000256" key="4">
    <source>
        <dbReference type="ARBA" id="ARBA00022723"/>
    </source>
</evidence>
<reference evidence="15" key="1">
    <citation type="journal article" date="2016" name="Nature">
        <title>The genome of the seagrass Zostera marina reveals angiosperm adaptation to the sea.</title>
        <authorList>
            <person name="Olsen J.L."/>
            <person name="Rouze P."/>
            <person name="Verhelst B."/>
            <person name="Lin Y.-C."/>
            <person name="Bayer T."/>
            <person name="Collen J."/>
            <person name="Dattolo E."/>
            <person name="De Paoli E."/>
            <person name="Dittami S."/>
            <person name="Maumus F."/>
            <person name="Michel G."/>
            <person name="Kersting A."/>
            <person name="Lauritano C."/>
            <person name="Lohaus R."/>
            <person name="Toepel M."/>
            <person name="Tonon T."/>
            <person name="Vanneste K."/>
            <person name="Amirebrahimi M."/>
            <person name="Brakel J."/>
            <person name="Bostroem C."/>
            <person name="Chovatia M."/>
            <person name="Grimwood J."/>
            <person name="Jenkins J.W."/>
            <person name="Jueterbock A."/>
            <person name="Mraz A."/>
            <person name="Stam W.T."/>
            <person name="Tice H."/>
            <person name="Bornberg-Bauer E."/>
            <person name="Green P.J."/>
            <person name="Pearson G.A."/>
            <person name="Procaccini G."/>
            <person name="Duarte C.M."/>
            <person name="Schmutz J."/>
            <person name="Reusch T.B.H."/>
            <person name="Van de Peer Y."/>
        </authorList>
    </citation>
    <scope>NUCLEOTIDE SEQUENCE [LARGE SCALE GENOMIC DNA]</scope>
    <source>
        <strain evidence="15">cv. Finnish</strain>
    </source>
</reference>
<dbReference type="GO" id="GO:0006310">
    <property type="term" value="P:DNA recombination"/>
    <property type="evidence" value="ECO:0007669"/>
    <property type="project" value="UniProtKB-KW"/>
</dbReference>
<evidence type="ECO:0000256" key="5">
    <source>
        <dbReference type="ARBA" id="ARBA00022759"/>
    </source>
</evidence>
<accession>A0A0K9NY61</accession>
<sequence>MPIPETMNISSDDEEYGSVCKSHSHHRSPTPLTLLDVDATLDKNSSLFVPETPQFVSVDCPFISRCIFSNPKSSTSLKRPSCNNATGYSFFSFLSACSRRILTSIYDFILLGLIFLDSDSDSDGDDLSKKPGMGTEMNRSISNSDRGNPIVASEELDYVKQHSVDFGTQMQSDYDFVNAMPEDLGNLPKSKKGRGLTSNCVSETQKDERKCKKRKGNEEKLEERKRKKQEEKLQKEALKAKAAQLKKQDKEIKKLQNGKYALKYITAEIDLKLLENGAIGGSLLKKFAEKNIAYRLKQNPIEKSILWKIEIPELCLLSQRFICILYHFLQQRHNLILMCLLSSINTLIK</sequence>
<dbReference type="PANTHER" id="PTHR21077">
    <property type="entry name" value="EME1 PROTEIN"/>
    <property type="match status" value="1"/>
</dbReference>
<dbReference type="GO" id="GO:0005634">
    <property type="term" value="C:nucleus"/>
    <property type="evidence" value="ECO:0007669"/>
    <property type="project" value="UniProtKB-SubCell"/>
</dbReference>
<dbReference type="InterPro" id="IPR033310">
    <property type="entry name" value="Mms4/EME1/EME2"/>
</dbReference>
<dbReference type="GO" id="GO:0048476">
    <property type="term" value="C:Holliday junction resolvase complex"/>
    <property type="evidence" value="ECO:0007669"/>
    <property type="project" value="InterPro"/>
</dbReference>
<evidence type="ECO:0000256" key="11">
    <source>
        <dbReference type="ARBA" id="ARBA00023242"/>
    </source>
</evidence>
<evidence type="ECO:0000256" key="7">
    <source>
        <dbReference type="ARBA" id="ARBA00022801"/>
    </source>
</evidence>
<protein>
    <submittedName>
        <fullName evidence="14">Uncharacterized protein</fullName>
    </submittedName>
</protein>
<dbReference type="PANTHER" id="PTHR21077:SF5">
    <property type="entry name" value="CROSSOVER JUNCTION ENDONUCLEASE MMS4"/>
    <property type="match status" value="1"/>
</dbReference>
<feature type="compositionally biased region" description="Polar residues" evidence="13">
    <location>
        <begin position="137"/>
        <end position="146"/>
    </location>
</feature>
<dbReference type="GO" id="GO:0016787">
    <property type="term" value="F:hydrolase activity"/>
    <property type="evidence" value="ECO:0007669"/>
    <property type="project" value="UniProtKB-KW"/>
</dbReference>
<comment type="cofactor">
    <cofactor evidence="1">
        <name>Mg(2+)</name>
        <dbReference type="ChEBI" id="CHEBI:18420"/>
    </cofactor>
</comment>
<gene>
    <name evidence="14" type="ORF">ZOSMA_50G00910</name>
</gene>
<comment type="subcellular location">
    <subcellularLocation>
        <location evidence="2">Nucleus</location>
    </subcellularLocation>
</comment>
<keyword evidence="7" id="KW-0378">Hydrolase</keyword>
<keyword evidence="3" id="KW-0540">Nuclease</keyword>
<feature type="region of interest" description="Disordered" evidence="13">
    <location>
        <begin position="121"/>
        <end position="147"/>
    </location>
</feature>
<keyword evidence="15" id="KW-1185">Reference proteome</keyword>
<dbReference type="AlphaFoldDB" id="A0A0K9NY61"/>
<evidence type="ECO:0000256" key="8">
    <source>
        <dbReference type="ARBA" id="ARBA00022842"/>
    </source>
</evidence>
<keyword evidence="9" id="KW-0233">DNA recombination</keyword>
<keyword evidence="5" id="KW-0255">Endonuclease</keyword>
<feature type="region of interest" description="Disordered" evidence="13">
    <location>
        <begin position="206"/>
        <end position="230"/>
    </location>
</feature>
<evidence type="ECO:0000256" key="10">
    <source>
        <dbReference type="ARBA" id="ARBA00023204"/>
    </source>
</evidence>
<evidence type="ECO:0000313" key="15">
    <source>
        <dbReference type="Proteomes" id="UP000036987"/>
    </source>
</evidence>
<keyword evidence="4" id="KW-0479">Metal-binding</keyword>
<evidence type="ECO:0000256" key="13">
    <source>
        <dbReference type="SAM" id="MobiDB-lite"/>
    </source>
</evidence>
<evidence type="ECO:0000256" key="6">
    <source>
        <dbReference type="ARBA" id="ARBA00022763"/>
    </source>
</evidence>
<dbReference type="OrthoDB" id="343092at2759"/>
<evidence type="ECO:0000256" key="9">
    <source>
        <dbReference type="ARBA" id="ARBA00023172"/>
    </source>
</evidence>
<dbReference type="GO" id="GO:0004519">
    <property type="term" value="F:endonuclease activity"/>
    <property type="evidence" value="ECO:0007669"/>
    <property type="project" value="UniProtKB-KW"/>
</dbReference>
<evidence type="ECO:0000256" key="1">
    <source>
        <dbReference type="ARBA" id="ARBA00001946"/>
    </source>
</evidence>